<comment type="subcellular location">
    <subcellularLocation>
        <location evidence="1">Cell inner membrane</location>
        <topology evidence="1">Single-pass type II membrane protein</topology>
        <orientation evidence="1">Periplasmic side</orientation>
    </subcellularLocation>
</comment>
<name>A0A833JEB8_9BACT</name>
<evidence type="ECO:0000256" key="2">
    <source>
        <dbReference type="ARBA" id="ARBA00022475"/>
    </source>
</evidence>
<dbReference type="PANTHER" id="PTHR47529">
    <property type="entry name" value="PEPTIDYL-PROLYL CIS-TRANS ISOMERASE D"/>
    <property type="match status" value="1"/>
</dbReference>
<comment type="caution">
    <text evidence="14">The sequence shown here is derived from an EMBL/GenBank/DDBJ whole genome shotgun (WGS) entry which is preliminary data.</text>
</comment>
<dbReference type="Pfam" id="PF13616">
    <property type="entry name" value="Rotamase_3"/>
    <property type="match status" value="1"/>
</dbReference>
<dbReference type="PANTHER" id="PTHR47529:SF1">
    <property type="entry name" value="PERIPLASMIC CHAPERONE PPID"/>
    <property type="match status" value="1"/>
</dbReference>
<keyword evidence="5 12" id="KW-1133">Transmembrane helix</keyword>
<dbReference type="Proteomes" id="UP000442694">
    <property type="component" value="Unassembled WGS sequence"/>
</dbReference>
<evidence type="ECO:0000313" key="14">
    <source>
        <dbReference type="EMBL" id="KAB8033139.1"/>
    </source>
</evidence>
<feature type="domain" description="PpiC" evidence="13">
    <location>
        <begin position="239"/>
        <end position="348"/>
    </location>
</feature>
<dbReference type="SUPFAM" id="SSF109998">
    <property type="entry name" value="Triger factor/SurA peptide-binding domain-like"/>
    <property type="match status" value="1"/>
</dbReference>
<dbReference type="Pfam" id="PF13624">
    <property type="entry name" value="SurA_N_3"/>
    <property type="match status" value="1"/>
</dbReference>
<keyword evidence="11" id="KW-0413">Isomerase</keyword>
<dbReference type="InterPro" id="IPR000297">
    <property type="entry name" value="PPIase_PpiC"/>
</dbReference>
<dbReference type="Gene3D" id="1.10.4030.10">
    <property type="entry name" value="Porin chaperone SurA, peptide-binding domain"/>
    <property type="match status" value="1"/>
</dbReference>
<dbReference type="InterPro" id="IPR052029">
    <property type="entry name" value="PpiD_chaperone"/>
</dbReference>
<keyword evidence="2" id="KW-1003">Cell membrane</keyword>
<keyword evidence="4 12" id="KW-0812">Transmembrane</keyword>
<dbReference type="EMBL" id="WFLN01000004">
    <property type="protein sequence ID" value="KAB8033139.1"/>
    <property type="molecule type" value="Genomic_DNA"/>
</dbReference>
<dbReference type="RefSeq" id="WP_152211227.1">
    <property type="nucleotide sequence ID" value="NZ_WFLN01000004.1"/>
</dbReference>
<feature type="transmembrane region" description="Helical" evidence="12">
    <location>
        <begin position="16"/>
        <end position="37"/>
    </location>
</feature>
<keyword evidence="15" id="KW-1185">Reference proteome</keyword>
<keyword evidence="3" id="KW-0997">Cell inner membrane</keyword>
<protein>
    <recommendedName>
        <fullName evidence="9">Periplasmic chaperone PpiD</fullName>
    </recommendedName>
    <alternativeName>
        <fullName evidence="10">Periplasmic folding chaperone</fullName>
    </alternativeName>
</protein>
<dbReference type="GO" id="GO:0005886">
    <property type="term" value="C:plasma membrane"/>
    <property type="evidence" value="ECO:0007669"/>
    <property type="project" value="UniProtKB-SubCell"/>
</dbReference>
<dbReference type="PROSITE" id="PS51257">
    <property type="entry name" value="PROKAR_LIPOPROTEIN"/>
    <property type="match status" value="1"/>
</dbReference>
<dbReference type="Gene3D" id="3.10.50.40">
    <property type="match status" value="1"/>
</dbReference>
<evidence type="ECO:0000256" key="4">
    <source>
        <dbReference type="ARBA" id="ARBA00022692"/>
    </source>
</evidence>
<dbReference type="InterPro" id="IPR027304">
    <property type="entry name" value="Trigger_fact/SurA_dom_sf"/>
</dbReference>
<gene>
    <name evidence="14" type="ORF">GCL57_00145</name>
</gene>
<organism evidence="14 15">
    <name type="scientific">Fluviispira multicolorata</name>
    <dbReference type="NCBI Taxonomy" id="2654512"/>
    <lineage>
        <taxon>Bacteria</taxon>
        <taxon>Pseudomonadati</taxon>
        <taxon>Bdellovibrionota</taxon>
        <taxon>Oligoflexia</taxon>
        <taxon>Silvanigrellales</taxon>
        <taxon>Silvanigrellaceae</taxon>
        <taxon>Fluviispira</taxon>
    </lineage>
</organism>
<dbReference type="InterPro" id="IPR046357">
    <property type="entry name" value="PPIase_dom_sf"/>
</dbReference>
<keyword evidence="11" id="KW-0697">Rotamase</keyword>
<evidence type="ECO:0000256" key="9">
    <source>
        <dbReference type="ARBA" id="ARBA00040743"/>
    </source>
</evidence>
<evidence type="ECO:0000256" key="5">
    <source>
        <dbReference type="ARBA" id="ARBA00022989"/>
    </source>
</evidence>
<evidence type="ECO:0000256" key="7">
    <source>
        <dbReference type="ARBA" id="ARBA00023186"/>
    </source>
</evidence>
<evidence type="ECO:0000313" key="15">
    <source>
        <dbReference type="Proteomes" id="UP000442694"/>
    </source>
</evidence>
<sequence length="515" mass="57552">MRLNTKVFSSVSTKSLVFGIVIVFACAAFVFTGFGSLNPGNLSGLDPNTIAKVGSEKIDLQQFSTAMSAQGLSNSTPPEQKKAVAQQIINQLIQQKILNEQAKKIGWTVDQSEIASLIKNVPIFQNPQTQQFDIQLLKQYISQQQMTESYFYSYLKQQIEIQKIHNLIYMPIVLPGKLLEVENQIKNSEFKLQYAVIAPSDSFLKKKISEASHKYVEDKTNLANLTTLFENTKNQYQQKAQVKPLSILISYKTAQRAQGDALKRTKDEATALAKQIETKLKSGADFSKLATEMNDDVIAKSNKGDIGFVDDTRIDKESMKTLLTLNAAKPLSHIIETPFGLRLFKYVDTKPAVSKKFDDVKYQLAEQLVSPQVQSSIENELQKNINEVIAAKNISNLNKIMSENNITWQYLNKPYKVSESYIVELGMTEELAANIFSLKNPGDTVPKILSFGAKKAIIKLVSKSSAHSLTPELVQTIKNQILSSTTQEFVKSVQQSLTKKYEKDGSIKINTALLN</sequence>
<evidence type="ECO:0000256" key="10">
    <source>
        <dbReference type="ARBA" id="ARBA00042775"/>
    </source>
</evidence>
<evidence type="ECO:0000256" key="12">
    <source>
        <dbReference type="SAM" id="Phobius"/>
    </source>
</evidence>
<evidence type="ECO:0000256" key="3">
    <source>
        <dbReference type="ARBA" id="ARBA00022519"/>
    </source>
</evidence>
<dbReference type="SUPFAM" id="SSF54534">
    <property type="entry name" value="FKBP-like"/>
    <property type="match status" value="1"/>
</dbReference>
<keyword evidence="7" id="KW-0143">Chaperone</keyword>
<accession>A0A833JEB8</accession>
<evidence type="ECO:0000256" key="1">
    <source>
        <dbReference type="ARBA" id="ARBA00004382"/>
    </source>
</evidence>
<comment type="similarity">
    <text evidence="8">Belongs to the PpiD chaperone family.</text>
</comment>
<evidence type="ECO:0000256" key="8">
    <source>
        <dbReference type="ARBA" id="ARBA00038408"/>
    </source>
</evidence>
<evidence type="ECO:0000256" key="6">
    <source>
        <dbReference type="ARBA" id="ARBA00023136"/>
    </source>
</evidence>
<evidence type="ECO:0000259" key="13">
    <source>
        <dbReference type="PROSITE" id="PS50198"/>
    </source>
</evidence>
<proteinExistence type="inferred from homology"/>
<dbReference type="AlphaFoldDB" id="A0A833JEB8"/>
<evidence type="ECO:0000256" key="11">
    <source>
        <dbReference type="PROSITE-ProRule" id="PRU00278"/>
    </source>
</evidence>
<dbReference type="GO" id="GO:0003755">
    <property type="term" value="F:peptidyl-prolyl cis-trans isomerase activity"/>
    <property type="evidence" value="ECO:0007669"/>
    <property type="project" value="UniProtKB-KW"/>
</dbReference>
<dbReference type="PROSITE" id="PS50198">
    <property type="entry name" value="PPIC_PPIASE_2"/>
    <property type="match status" value="1"/>
</dbReference>
<reference evidence="14 15" key="1">
    <citation type="submission" date="2019-10" db="EMBL/GenBank/DDBJ databases">
        <title>New genus of Silvanigrellaceae.</title>
        <authorList>
            <person name="Pitt A."/>
            <person name="Hahn M.W."/>
        </authorList>
    </citation>
    <scope>NUCLEOTIDE SEQUENCE [LARGE SCALE GENOMIC DNA]</scope>
    <source>
        <strain evidence="14 15">33A1-SZDP</strain>
    </source>
</reference>
<keyword evidence="6 12" id="KW-0472">Membrane</keyword>